<evidence type="ECO:0000256" key="1">
    <source>
        <dbReference type="ARBA" id="ARBA00022679"/>
    </source>
</evidence>
<dbReference type="GO" id="GO:0004314">
    <property type="term" value="F:[acyl-carrier-protein] S-malonyltransferase activity"/>
    <property type="evidence" value="ECO:0007669"/>
    <property type="project" value="UniProtKB-EC"/>
</dbReference>
<dbReference type="InterPro" id="IPR014043">
    <property type="entry name" value="Acyl_transferase_dom"/>
</dbReference>
<comment type="caution">
    <text evidence="7">The sequence shown here is derived from an EMBL/GenBank/DDBJ whole genome shotgun (WGS) entry which is preliminary data.</text>
</comment>
<evidence type="ECO:0000256" key="4">
    <source>
        <dbReference type="PIRNR" id="PIRNR000446"/>
    </source>
</evidence>
<dbReference type="InterPro" id="IPR024925">
    <property type="entry name" value="Malonyl_CoA-ACP_transAc"/>
</dbReference>
<dbReference type="PRINTS" id="PR01483">
    <property type="entry name" value="FASYNTHASE"/>
</dbReference>
<dbReference type="SUPFAM" id="SSF55048">
    <property type="entry name" value="Probable ACP-binding domain of malonyl-CoA ACP transacylase"/>
    <property type="match status" value="1"/>
</dbReference>
<dbReference type="STRING" id="1299998.AUL39_08845"/>
<dbReference type="GO" id="GO:0004312">
    <property type="term" value="F:fatty acid synthase activity"/>
    <property type="evidence" value="ECO:0007669"/>
    <property type="project" value="InterPro"/>
</dbReference>
<reference evidence="7 8" key="1">
    <citation type="submission" date="2015-12" db="EMBL/GenBank/DDBJ databases">
        <title>Draft Genome Sequence of Olsenella scatoligenes SK9K4T; a Producer of 3-Methylindole- (skatole) and 4-Methylphenol- (p-cresol) Isolated from Pig Feces.</title>
        <authorList>
            <person name="Li X."/>
            <person name="Borg B."/>
            <person name="Canibe N."/>
        </authorList>
    </citation>
    <scope>NUCLEOTIDE SEQUENCE [LARGE SCALE GENOMIC DNA]</scope>
    <source>
        <strain evidence="7 8">SK9K4</strain>
    </source>
</reference>
<feature type="active site" evidence="5">
    <location>
        <position position="99"/>
    </location>
</feature>
<evidence type="ECO:0000256" key="2">
    <source>
        <dbReference type="ARBA" id="ARBA00023315"/>
    </source>
</evidence>
<dbReference type="Gene3D" id="3.40.366.10">
    <property type="entry name" value="Malonyl-Coenzyme A Acyl Carrier Protein, domain 2"/>
    <property type="match status" value="1"/>
</dbReference>
<evidence type="ECO:0000256" key="5">
    <source>
        <dbReference type="PIRSR" id="PIRSR000446-1"/>
    </source>
</evidence>
<evidence type="ECO:0000256" key="3">
    <source>
        <dbReference type="ARBA" id="ARBA00048462"/>
    </source>
</evidence>
<dbReference type="GO" id="GO:0006633">
    <property type="term" value="P:fatty acid biosynthetic process"/>
    <property type="evidence" value="ECO:0007669"/>
    <property type="project" value="InterPro"/>
</dbReference>
<evidence type="ECO:0000313" key="8">
    <source>
        <dbReference type="Proteomes" id="UP000054078"/>
    </source>
</evidence>
<keyword evidence="2 4" id="KW-0012">Acyltransferase</keyword>
<dbReference type="RefSeq" id="WP_059055452.1">
    <property type="nucleotide sequence ID" value="NZ_LOJF01000011.1"/>
</dbReference>
<dbReference type="GO" id="GO:0005835">
    <property type="term" value="C:fatty acid synthase complex"/>
    <property type="evidence" value="ECO:0007669"/>
    <property type="project" value="InterPro"/>
</dbReference>
<proteinExistence type="inferred from homology"/>
<dbReference type="InterPro" id="IPR001227">
    <property type="entry name" value="Ac_transferase_dom_sf"/>
</dbReference>
<gene>
    <name evidence="7" type="ORF">AUL39_08845</name>
</gene>
<dbReference type="Pfam" id="PF00698">
    <property type="entry name" value="Acyl_transf_1"/>
    <property type="match status" value="1"/>
</dbReference>
<keyword evidence="1 4" id="KW-0808">Transferase</keyword>
<dbReference type="PANTHER" id="PTHR42681">
    <property type="entry name" value="MALONYL-COA-ACYL CARRIER PROTEIN TRANSACYLASE, MITOCHONDRIAL"/>
    <property type="match status" value="1"/>
</dbReference>
<name>A0A117J3R9_TRASO</name>
<feature type="domain" description="Malonyl-CoA:ACP transacylase (MAT)" evidence="6">
    <location>
        <begin position="16"/>
        <end position="316"/>
    </location>
</feature>
<dbReference type="InterPro" id="IPR016035">
    <property type="entry name" value="Acyl_Trfase/lysoPLipase"/>
</dbReference>
<dbReference type="PANTHER" id="PTHR42681:SF1">
    <property type="entry name" value="MALONYL-COA-ACYL CARRIER PROTEIN TRANSACYLASE, MITOCHONDRIAL"/>
    <property type="match status" value="1"/>
</dbReference>
<dbReference type="OrthoDB" id="9808669at2"/>
<comment type="similarity">
    <text evidence="4">Belongs to the fabD family.</text>
</comment>
<protein>
    <recommendedName>
        <fullName evidence="4">Malonyl CoA-acyl carrier protein transacylase</fullName>
        <ecNumber evidence="4">2.3.1.39</ecNumber>
    </recommendedName>
</protein>
<dbReference type="InterPro" id="IPR050858">
    <property type="entry name" value="Mal-CoA-ACP_Trans/PKS_FabD"/>
</dbReference>
<sequence length="317" mass="33137">MDRVDTAAGRPNVAFLFAGQGSQKSGMGHDLYEASLAARTVFDAVEKVRPGTREQCFSGTKEELSLTKNTQPCVFAVDLACACALRERGIAPAAVAGHSLGEVAALAFAGAFDVAAATRLVQERARLMTACCDEHPGAMRAVLKLDAATVEGLAAQAREAWPVNYNSPLQTVVAGSPEACEKLDALVREAHGRSMAVAVSGAFHSPYMAAATDGLAAYLAANPPQVPSVTAWANLTGDPYADTPAQIAQTLSAQVSHPVRWVDELHGLQAAGIDTFVEVGPGHTLTGLVKRTLEGVTTYNVETPDQLEEVVQALGEA</sequence>
<dbReference type="AlphaFoldDB" id="A0A117J3R9"/>
<dbReference type="EC" id="2.3.1.39" evidence="4"/>
<dbReference type="Proteomes" id="UP000054078">
    <property type="component" value="Unassembled WGS sequence"/>
</dbReference>
<accession>A0A117J3R9</accession>
<dbReference type="EMBL" id="LOJF01000011">
    <property type="protein sequence ID" value="KUH57792.1"/>
    <property type="molecule type" value="Genomic_DNA"/>
</dbReference>
<dbReference type="SUPFAM" id="SSF52151">
    <property type="entry name" value="FabD/lysophospholipase-like"/>
    <property type="match status" value="1"/>
</dbReference>
<organism evidence="7 8">
    <name type="scientific">Tractidigestivibacter scatoligenes</name>
    <name type="common">Olsenella scatoligenes</name>
    <dbReference type="NCBI Taxonomy" id="1299998"/>
    <lineage>
        <taxon>Bacteria</taxon>
        <taxon>Bacillati</taxon>
        <taxon>Actinomycetota</taxon>
        <taxon>Coriobacteriia</taxon>
        <taxon>Coriobacteriales</taxon>
        <taxon>Atopobiaceae</taxon>
        <taxon>Tractidigestivibacter</taxon>
    </lineage>
</organism>
<keyword evidence="8" id="KW-1185">Reference proteome</keyword>
<dbReference type="InterPro" id="IPR003965">
    <property type="entry name" value="Fatty_acid_synthase"/>
</dbReference>
<comment type="catalytic activity">
    <reaction evidence="3 4">
        <text>holo-[ACP] + malonyl-CoA = malonyl-[ACP] + CoA</text>
        <dbReference type="Rhea" id="RHEA:41792"/>
        <dbReference type="Rhea" id="RHEA-COMP:9623"/>
        <dbReference type="Rhea" id="RHEA-COMP:9685"/>
        <dbReference type="ChEBI" id="CHEBI:57287"/>
        <dbReference type="ChEBI" id="CHEBI:57384"/>
        <dbReference type="ChEBI" id="CHEBI:64479"/>
        <dbReference type="ChEBI" id="CHEBI:78449"/>
        <dbReference type="EC" id="2.3.1.39"/>
    </reaction>
</comment>
<evidence type="ECO:0000313" key="7">
    <source>
        <dbReference type="EMBL" id="KUH57792.1"/>
    </source>
</evidence>
<dbReference type="InterPro" id="IPR016036">
    <property type="entry name" value="Malonyl_transacylase_ACP-bd"/>
</dbReference>
<dbReference type="PIRSF" id="PIRSF000446">
    <property type="entry name" value="Mct"/>
    <property type="match status" value="1"/>
</dbReference>
<dbReference type="GO" id="GO:0005829">
    <property type="term" value="C:cytosol"/>
    <property type="evidence" value="ECO:0007669"/>
    <property type="project" value="TreeGrafter"/>
</dbReference>
<dbReference type="SMART" id="SM00827">
    <property type="entry name" value="PKS_AT"/>
    <property type="match status" value="1"/>
</dbReference>
<feature type="active site" evidence="5">
    <location>
        <position position="204"/>
    </location>
</feature>
<dbReference type="Gene3D" id="3.30.70.250">
    <property type="entry name" value="Malonyl-CoA ACP transacylase, ACP-binding"/>
    <property type="match status" value="1"/>
</dbReference>
<evidence type="ECO:0000259" key="6">
    <source>
        <dbReference type="SMART" id="SM00827"/>
    </source>
</evidence>